<dbReference type="InterPro" id="IPR044855">
    <property type="entry name" value="CoA-Trfase_III_dom3_sf"/>
</dbReference>
<dbReference type="GO" id="GO:0008410">
    <property type="term" value="F:CoA-transferase activity"/>
    <property type="evidence" value="ECO:0007669"/>
    <property type="project" value="TreeGrafter"/>
</dbReference>
<accession>A0A1H2QU84</accession>
<dbReference type="AlphaFoldDB" id="A0A1H2QU84"/>
<dbReference type="InterPro" id="IPR023606">
    <property type="entry name" value="CoA-Trfase_III_dom_1_sf"/>
</dbReference>
<keyword evidence="1 3" id="KW-0808">Transferase</keyword>
<dbReference type="EMBL" id="FNMZ01000001">
    <property type="protein sequence ID" value="SDW10726.1"/>
    <property type="molecule type" value="Genomic_DNA"/>
</dbReference>
<proteinExistence type="predicted"/>
<dbReference type="PANTHER" id="PTHR48207:SF3">
    <property type="entry name" value="SUCCINATE--HYDROXYMETHYLGLUTARATE COA-TRANSFERASE"/>
    <property type="match status" value="1"/>
</dbReference>
<dbReference type="Proteomes" id="UP000199118">
    <property type="component" value="Unassembled WGS sequence"/>
</dbReference>
<feature type="compositionally biased region" description="Pro residues" evidence="2">
    <location>
        <begin position="1"/>
        <end position="14"/>
    </location>
</feature>
<evidence type="ECO:0000256" key="1">
    <source>
        <dbReference type="ARBA" id="ARBA00022679"/>
    </source>
</evidence>
<evidence type="ECO:0000256" key="2">
    <source>
        <dbReference type="SAM" id="MobiDB-lite"/>
    </source>
</evidence>
<evidence type="ECO:0000313" key="3">
    <source>
        <dbReference type="EMBL" id="SDW10726.1"/>
    </source>
</evidence>
<evidence type="ECO:0000313" key="4">
    <source>
        <dbReference type="Proteomes" id="UP000199118"/>
    </source>
</evidence>
<feature type="region of interest" description="Disordered" evidence="2">
    <location>
        <begin position="1"/>
        <end position="21"/>
    </location>
</feature>
<organism evidence="3 4">
    <name type="scientific">Albimonas donghaensis</name>
    <dbReference type="NCBI Taxonomy" id="356660"/>
    <lineage>
        <taxon>Bacteria</taxon>
        <taxon>Pseudomonadati</taxon>
        <taxon>Pseudomonadota</taxon>
        <taxon>Alphaproteobacteria</taxon>
        <taxon>Rhodobacterales</taxon>
        <taxon>Paracoccaceae</taxon>
        <taxon>Albimonas</taxon>
    </lineage>
</organism>
<gene>
    <name evidence="3" type="ORF">SAMN05444336_101151</name>
</gene>
<dbReference type="InterPro" id="IPR003673">
    <property type="entry name" value="CoA-Trfase_fam_III"/>
</dbReference>
<dbReference type="InterPro" id="IPR050483">
    <property type="entry name" value="CoA-transferase_III_domain"/>
</dbReference>
<dbReference type="PANTHER" id="PTHR48207">
    <property type="entry name" value="SUCCINATE--HYDROXYMETHYLGLUTARATE COA-TRANSFERASE"/>
    <property type="match status" value="1"/>
</dbReference>
<dbReference type="Gene3D" id="3.40.50.10540">
    <property type="entry name" value="Crotonobetainyl-coa:carnitine coa-transferase, domain 1"/>
    <property type="match status" value="1"/>
</dbReference>
<keyword evidence="4" id="KW-1185">Reference proteome</keyword>
<dbReference type="Gene3D" id="3.30.1540.10">
    <property type="entry name" value="formyl-coa transferase, domain 3"/>
    <property type="match status" value="1"/>
</dbReference>
<reference evidence="3 4" key="1">
    <citation type="submission" date="2016-10" db="EMBL/GenBank/DDBJ databases">
        <authorList>
            <person name="de Groot N.N."/>
        </authorList>
    </citation>
    <scope>NUCLEOTIDE SEQUENCE [LARGE SCALE GENOMIC DNA]</scope>
    <source>
        <strain evidence="3 4">DSM 17890</strain>
    </source>
</reference>
<dbReference type="RefSeq" id="WP_218133314.1">
    <property type="nucleotide sequence ID" value="NZ_FNMZ01000001.1"/>
</dbReference>
<name>A0A1H2QU84_9RHOB</name>
<dbReference type="SUPFAM" id="SSF89796">
    <property type="entry name" value="CoA-transferase family III (CaiB/BaiF)"/>
    <property type="match status" value="1"/>
</dbReference>
<dbReference type="STRING" id="356660.SAMN05444336_101151"/>
<protein>
    <submittedName>
        <fullName evidence="3">Formyl-CoA transferase</fullName>
    </submittedName>
</protein>
<dbReference type="Pfam" id="PF02515">
    <property type="entry name" value="CoA_transf_3"/>
    <property type="match status" value="1"/>
</dbReference>
<sequence>MSAPPAPSPAPPAGRFPGAPQGGALEGLTVIDLTMMLAGPYASMMLADQGARVIKVEPPGGDNTRRIGPWAEGQTRMEDGGYGAYFASINRNKRSVVLDLKSEDGKAALLRMIEQADVVIENYRLGVMDRLGLPWERLQEINPRLVYASVRGFGDRRGGASPYADWPAYDPIAQAMGGIMGITGPEKDGPPTKIGPGVGDIVPAMWAAFGVVSACWNAARTGRGQYVDVAMVDGVLALCERLVFQYGASGAAPGVEGNYHPLLHPFGLFRAKDGWFSLGIPKDLFWGRFTRRIDRPELEHDPRFATNDARLLNREAVTAFLEDWAGTRTRAEIAETLGGVIPFAPVYRADDIFADPHFAIREMLAAVEAPGADAPLTVAGTPVRMTGTPGGVRRRAPLIGEDTDEILAEFGFSTDQIAALRASGAVA</sequence>